<keyword evidence="3 6" id="KW-0479">Metal-binding</keyword>
<keyword evidence="1" id="KW-0813">Transport</keyword>
<evidence type="ECO:0000259" key="8">
    <source>
        <dbReference type="PROSITE" id="PS51007"/>
    </source>
</evidence>
<dbReference type="Proteomes" id="UP000077763">
    <property type="component" value="Unassembled WGS sequence"/>
</dbReference>
<evidence type="ECO:0000256" key="3">
    <source>
        <dbReference type="ARBA" id="ARBA00022723"/>
    </source>
</evidence>
<dbReference type="Pfam" id="PF13442">
    <property type="entry name" value="Cytochrome_CBB3"/>
    <property type="match status" value="1"/>
</dbReference>
<dbReference type="GO" id="GO:0020037">
    <property type="term" value="F:heme binding"/>
    <property type="evidence" value="ECO:0007669"/>
    <property type="project" value="InterPro"/>
</dbReference>
<dbReference type="SUPFAM" id="SSF46626">
    <property type="entry name" value="Cytochrome c"/>
    <property type="match status" value="1"/>
</dbReference>
<comment type="caution">
    <text evidence="9">The sequence shown here is derived from an EMBL/GenBank/DDBJ whole genome shotgun (WGS) entry which is preliminary data.</text>
</comment>
<dbReference type="PANTHER" id="PTHR40942">
    <property type="match status" value="1"/>
</dbReference>
<sequence>MKFIFISSAALALLLFAGQAPAVDGQEVYSNNCAVCHAAMPPKLGDKAAWGPLIKKGGDALAASVINGKGAMPPRAGQPELSDADIGAAVDYMMTQAK</sequence>
<accession>A0A177MNH7</accession>
<evidence type="ECO:0000313" key="10">
    <source>
        <dbReference type="Proteomes" id="UP000077763"/>
    </source>
</evidence>
<protein>
    <submittedName>
        <fullName evidence="9">Cytochrome C</fullName>
    </submittedName>
</protein>
<dbReference type="InterPro" id="IPR002323">
    <property type="entry name" value="Cyt_CIE"/>
</dbReference>
<dbReference type="AlphaFoldDB" id="A0A177MNH7"/>
<dbReference type="InterPro" id="IPR009056">
    <property type="entry name" value="Cyt_c-like_dom"/>
</dbReference>
<dbReference type="PROSITE" id="PS51007">
    <property type="entry name" value="CYTC"/>
    <property type="match status" value="1"/>
</dbReference>
<dbReference type="InterPro" id="IPR036909">
    <property type="entry name" value="Cyt_c-like_dom_sf"/>
</dbReference>
<dbReference type="GO" id="GO:0009055">
    <property type="term" value="F:electron transfer activity"/>
    <property type="evidence" value="ECO:0007669"/>
    <property type="project" value="InterPro"/>
</dbReference>
<evidence type="ECO:0000256" key="4">
    <source>
        <dbReference type="ARBA" id="ARBA00022982"/>
    </source>
</evidence>
<evidence type="ECO:0000256" key="5">
    <source>
        <dbReference type="ARBA" id="ARBA00023004"/>
    </source>
</evidence>
<dbReference type="Gene3D" id="1.10.760.10">
    <property type="entry name" value="Cytochrome c-like domain"/>
    <property type="match status" value="1"/>
</dbReference>
<proteinExistence type="predicted"/>
<dbReference type="GO" id="GO:0005506">
    <property type="term" value="F:iron ion binding"/>
    <property type="evidence" value="ECO:0007669"/>
    <property type="project" value="InterPro"/>
</dbReference>
<evidence type="ECO:0000313" key="9">
    <source>
        <dbReference type="EMBL" id="OAI06995.1"/>
    </source>
</evidence>
<keyword evidence="7" id="KW-0732">Signal</keyword>
<feature type="signal peptide" evidence="7">
    <location>
        <begin position="1"/>
        <end position="22"/>
    </location>
</feature>
<reference evidence="10" key="1">
    <citation type="submission" date="2016-03" db="EMBL/GenBank/DDBJ databases">
        <authorList>
            <person name="Heylen K."/>
            <person name="De Vos P."/>
            <person name="Vekeman B."/>
        </authorList>
    </citation>
    <scope>NUCLEOTIDE SEQUENCE [LARGE SCALE GENOMIC DNA]</scope>
    <source>
        <strain evidence="10">R-45371</strain>
    </source>
</reference>
<feature type="chain" id="PRO_5008068274" evidence="7">
    <location>
        <begin position="23"/>
        <end position="98"/>
    </location>
</feature>
<organism evidence="9 10">
    <name type="scientific">Methylomonas methanica</name>
    <dbReference type="NCBI Taxonomy" id="421"/>
    <lineage>
        <taxon>Bacteria</taxon>
        <taxon>Pseudomonadati</taxon>
        <taxon>Pseudomonadota</taxon>
        <taxon>Gammaproteobacteria</taxon>
        <taxon>Methylococcales</taxon>
        <taxon>Methylococcaceae</taxon>
        <taxon>Methylomonas</taxon>
    </lineage>
</organism>
<dbReference type="PANTHER" id="PTHR40942:SF4">
    <property type="entry name" value="CYTOCHROME C5"/>
    <property type="match status" value="1"/>
</dbReference>
<feature type="domain" description="Cytochrome c" evidence="8">
    <location>
        <begin position="20"/>
        <end position="97"/>
    </location>
</feature>
<dbReference type="PRINTS" id="PR00607">
    <property type="entry name" value="CYTCHROMECIE"/>
</dbReference>
<name>A0A177MNH7_METMH</name>
<evidence type="ECO:0000256" key="1">
    <source>
        <dbReference type="ARBA" id="ARBA00022448"/>
    </source>
</evidence>
<dbReference type="EMBL" id="LUUH01000030">
    <property type="protein sequence ID" value="OAI06995.1"/>
    <property type="molecule type" value="Genomic_DNA"/>
</dbReference>
<evidence type="ECO:0000256" key="6">
    <source>
        <dbReference type="PROSITE-ProRule" id="PRU00433"/>
    </source>
</evidence>
<gene>
    <name evidence="9" type="ORF">A1353_08145</name>
</gene>
<keyword evidence="5 6" id="KW-0408">Iron</keyword>
<evidence type="ECO:0000256" key="7">
    <source>
        <dbReference type="SAM" id="SignalP"/>
    </source>
</evidence>
<evidence type="ECO:0000256" key="2">
    <source>
        <dbReference type="ARBA" id="ARBA00022617"/>
    </source>
</evidence>
<keyword evidence="2 6" id="KW-0349">Heme</keyword>
<keyword evidence="4" id="KW-0249">Electron transport</keyword>
<dbReference type="RefSeq" id="WP_026601760.1">
    <property type="nucleotide sequence ID" value="NZ_LUUH01000030.1"/>
</dbReference>